<dbReference type="Pfam" id="PF01522">
    <property type="entry name" value="Polysacc_deac_1"/>
    <property type="match status" value="1"/>
</dbReference>
<evidence type="ECO:0000313" key="2">
    <source>
        <dbReference type="EMBL" id="SDV46518.1"/>
    </source>
</evidence>
<evidence type="ECO:0000313" key="3">
    <source>
        <dbReference type="Proteomes" id="UP000243719"/>
    </source>
</evidence>
<dbReference type="InterPro" id="IPR002509">
    <property type="entry name" value="NODB_dom"/>
</dbReference>
<dbReference type="PANTHER" id="PTHR43123:SF4">
    <property type="entry name" value="POLYSACCHARIDE DEACETYLASE"/>
    <property type="match status" value="1"/>
</dbReference>
<dbReference type="CDD" id="cd10979">
    <property type="entry name" value="CE4_PuuE_like"/>
    <property type="match status" value="1"/>
</dbReference>
<dbReference type="GO" id="GO:0005975">
    <property type="term" value="P:carbohydrate metabolic process"/>
    <property type="evidence" value="ECO:0007669"/>
    <property type="project" value="InterPro"/>
</dbReference>
<dbReference type="STRING" id="1770053.SAMN05216551_101397"/>
<dbReference type="PANTHER" id="PTHR43123">
    <property type="entry name" value="POLYSACCHARIDE DEACETYLASE-RELATED"/>
    <property type="match status" value="1"/>
</dbReference>
<accession>A0A1H2PJJ9</accession>
<dbReference type="SUPFAM" id="SSF88713">
    <property type="entry name" value="Glycoside hydrolase/deacetylase"/>
    <property type="match status" value="1"/>
</dbReference>
<dbReference type="OrthoDB" id="9787041at2"/>
<dbReference type="RefSeq" id="WP_091904008.1">
    <property type="nucleotide sequence ID" value="NZ_FNLO01000001.1"/>
</dbReference>
<evidence type="ECO:0000259" key="1">
    <source>
        <dbReference type="PROSITE" id="PS51677"/>
    </source>
</evidence>
<organism evidence="2 3">
    <name type="scientific">Chitinasiproducens palmae</name>
    <dbReference type="NCBI Taxonomy" id="1770053"/>
    <lineage>
        <taxon>Bacteria</taxon>
        <taxon>Pseudomonadati</taxon>
        <taxon>Pseudomonadota</taxon>
        <taxon>Betaproteobacteria</taxon>
        <taxon>Burkholderiales</taxon>
        <taxon>Burkholderiaceae</taxon>
        <taxon>Chitinasiproducens</taxon>
    </lineage>
</organism>
<name>A0A1H2PJJ9_9BURK</name>
<keyword evidence="3" id="KW-1185">Reference proteome</keyword>
<reference evidence="3" key="1">
    <citation type="submission" date="2016-09" db="EMBL/GenBank/DDBJ databases">
        <authorList>
            <person name="Varghese N."/>
            <person name="Submissions S."/>
        </authorList>
    </citation>
    <scope>NUCLEOTIDE SEQUENCE [LARGE SCALE GENOMIC DNA]</scope>
    <source>
        <strain evidence="3">JS23</strain>
    </source>
</reference>
<dbReference type="PROSITE" id="PS51677">
    <property type="entry name" value="NODB"/>
    <property type="match status" value="1"/>
</dbReference>
<gene>
    <name evidence="2" type="ORF">SAMN05216551_101397</name>
</gene>
<proteinExistence type="predicted"/>
<dbReference type="EMBL" id="FNLO01000001">
    <property type="protein sequence ID" value="SDV46518.1"/>
    <property type="molecule type" value="Genomic_DNA"/>
</dbReference>
<dbReference type="InterPro" id="IPR011330">
    <property type="entry name" value="Glyco_hydro/deAcase_b/a-brl"/>
</dbReference>
<sequence>MKRDPDFYDYLPYDARPRIEWPNGARVAFWVAPNVEFYELNPPRNPSRAAWSRPAPDVQNYSYRDYGNRVGFWRMLDVMKRCGMRGSVSLNVAMCEHHPEVIAACAENGWEFYSHGTYNTRYLMGMDEAQERAVIQDSIDTIKKHTGQRLDGWLAPALTYTDRTMDLVAEMGLTYVCDLFHDDQPGPVKTAKGKLASIPYSLEMNDTIVYNVNQVSPRRYGDIIKRQFDRLYREGERSGTVMCIPLHPYLIGQPYRLAAFEEALQYITSHDKVWLATGREIAEHFNTHYYDAFAKAAHAVGEAP</sequence>
<dbReference type="AlphaFoldDB" id="A0A1H2PJJ9"/>
<dbReference type="Proteomes" id="UP000243719">
    <property type="component" value="Unassembled WGS sequence"/>
</dbReference>
<feature type="domain" description="NodB homology" evidence="1">
    <location>
        <begin position="58"/>
        <end position="276"/>
    </location>
</feature>
<protein>
    <submittedName>
        <fullName evidence="2">Polysaccharide deacetylase</fullName>
    </submittedName>
</protein>
<dbReference type="GO" id="GO:0016810">
    <property type="term" value="F:hydrolase activity, acting on carbon-nitrogen (but not peptide) bonds"/>
    <property type="evidence" value="ECO:0007669"/>
    <property type="project" value="InterPro"/>
</dbReference>
<dbReference type="Gene3D" id="3.20.20.370">
    <property type="entry name" value="Glycoside hydrolase/deacetylase"/>
    <property type="match status" value="1"/>
</dbReference>